<name>A0ABY7CRW5_9BASI</name>
<proteinExistence type="predicted"/>
<evidence type="ECO:0000313" key="1">
    <source>
        <dbReference type="EMBL" id="WAQ87217.1"/>
    </source>
</evidence>
<dbReference type="GeneID" id="77812411"/>
<sequence>MACIGVCLGDDPPICPAATPTGAPHFLRPIPADLCSATSLHPIRICNLPSVARNQIIDVVMSPDLM</sequence>
<keyword evidence="2" id="KW-1185">Reference proteome</keyword>
<dbReference type="EMBL" id="CP110428">
    <property type="protein sequence ID" value="WAQ87217.1"/>
    <property type="molecule type" value="Genomic_DNA"/>
</dbReference>
<dbReference type="Proteomes" id="UP001164743">
    <property type="component" value="Chromosome 8A"/>
</dbReference>
<accession>A0ABY7CRW5</accession>
<reference evidence="1" key="1">
    <citation type="submission" date="2022-10" db="EMBL/GenBank/DDBJ databases">
        <title>Puccinia triticina Genome sequencing and assembly.</title>
        <authorList>
            <person name="Li C."/>
        </authorList>
    </citation>
    <scope>NUCLEOTIDE SEQUENCE</scope>
    <source>
        <strain evidence="1">Pt15</strain>
    </source>
</reference>
<gene>
    <name evidence="1" type="ORF">PtA15_8A118</name>
</gene>
<dbReference type="RefSeq" id="XP_053022772.1">
    <property type="nucleotide sequence ID" value="XM_053171516.1"/>
</dbReference>
<protein>
    <submittedName>
        <fullName evidence="1">Uncharacterized protein</fullName>
    </submittedName>
</protein>
<evidence type="ECO:0000313" key="2">
    <source>
        <dbReference type="Proteomes" id="UP001164743"/>
    </source>
</evidence>
<organism evidence="1 2">
    <name type="scientific">Puccinia triticina</name>
    <dbReference type="NCBI Taxonomy" id="208348"/>
    <lineage>
        <taxon>Eukaryota</taxon>
        <taxon>Fungi</taxon>
        <taxon>Dikarya</taxon>
        <taxon>Basidiomycota</taxon>
        <taxon>Pucciniomycotina</taxon>
        <taxon>Pucciniomycetes</taxon>
        <taxon>Pucciniales</taxon>
        <taxon>Pucciniaceae</taxon>
        <taxon>Puccinia</taxon>
    </lineage>
</organism>